<evidence type="ECO:0008006" key="3">
    <source>
        <dbReference type="Google" id="ProtNLM"/>
    </source>
</evidence>
<keyword evidence="2" id="KW-1185">Reference proteome</keyword>
<accession>A0ABC8QW10</accession>
<dbReference type="AlphaFoldDB" id="A0ABC8QW10"/>
<comment type="caution">
    <text evidence="1">The sequence shown here is derived from an EMBL/GenBank/DDBJ whole genome shotgun (WGS) entry which is preliminary data.</text>
</comment>
<protein>
    <recommendedName>
        <fullName evidence="3">LisH domain-containing protein</fullName>
    </recommendedName>
</protein>
<reference evidence="1 2" key="1">
    <citation type="submission" date="2024-02" db="EMBL/GenBank/DDBJ databases">
        <authorList>
            <person name="Vignale AGUSTIN F."/>
            <person name="Sosa J E."/>
            <person name="Modenutti C."/>
        </authorList>
    </citation>
    <scope>NUCLEOTIDE SEQUENCE [LARGE SCALE GENOMIC DNA]</scope>
</reference>
<dbReference type="Proteomes" id="UP001642360">
    <property type="component" value="Unassembled WGS sequence"/>
</dbReference>
<sequence>MEQQANPEGPITAAERSRIWSKLHSGHDTFIEKQATEKVERNFSLEIRKATSKNRTSKGATSASVDRNEEAMIMLNGLVAEYIKKLGLVEATEEFLKRALKLTNQIGPIPDDAAHSPALEVEQIISSRDAPKPIEAQVIHKGSVLQFVPIPEVTPIDLTITSLPA</sequence>
<evidence type="ECO:0000313" key="2">
    <source>
        <dbReference type="Proteomes" id="UP001642360"/>
    </source>
</evidence>
<proteinExistence type="predicted"/>
<evidence type="ECO:0000313" key="1">
    <source>
        <dbReference type="EMBL" id="CAK9136612.1"/>
    </source>
</evidence>
<organism evidence="1 2">
    <name type="scientific">Ilex paraguariensis</name>
    <name type="common">yerba mate</name>
    <dbReference type="NCBI Taxonomy" id="185542"/>
    <lineage>
        <taxon>Eukaryota</taxon>
        <taxon>Viridiplantae</taxon>
        <taxon>Streptophyta</taxon>
        <taxon>Embryophyta</taxon>
        <taxon>Tracheophyta</taxon>
        <taxon>Spermatophyta</taxon>
        <taxon>Magnoliopsida</taxon>
        <taxon>eudicotyledons</taxon>
        <taxon>Gunneridae</taxon>
        <taxon>Pentapetalae</taxon>
        <taxon>asterids</taxon>
        <taxon>campanulids</taxon>
        <taxon>Aquifoliales</taxon>
        <taxon>Aquifoliaceae</taxon>
        <taxon>Ilex</taxon>
    </lineage>
</organism>
<gene>
    <name evidence="1" type="ORF">ILEXP_LOCUS3605</name>
</gene>
<name>A0ABC8QW10_9AQUA</name>
<dbReference type="EMBL" id="CAUOFW020000766">
    <property type="protein sequence ID" value="CAK9136612.1"/>
    <property type="molecule type" value="Genomic_DNA"/>
</dbReference>